<feature type="compositionally biased region" description="Polar residues" evidence="19">
    <location>
        <begin position="70"/>
        <end position="86"/>
    </location>
</feature>
<proteinExistence type="inferred from homology"/>
<evidence type="ECO:0000256" key="2">
    <source>
        <dbReference type="ARBA" id="ARBA00001946"/>
    </source>
</evidence>
<evidence type="ECO:0000256" key="17">
    <source>
        <dbReference type="ARBA" id="ARBA00051680"/>
    </source>
</evidence>
<dbReference type="GO" id="GO:0005634">
    <property type="term" value="C:nucleus"/>
    <property type="evidence" value="ECO:0007669"/>
    <property type="project" value="TreeGrafter"/>
</dbReference>
<evidence type="ECO:0000256" key="15">
    <source>
        <dbReference type="ARBA" id="ARBA00049003"/>
    </source>
</evidence>
<dbReference type="PRINTS" id="PR00109">
    <property type="entry name" value="TYRKINASE"/>
</dbReference>
<dbReference type="InterPro" id="IPR000719">
    <property type="entry name" value="Prot_kinase_dom"/>
</dbReference>
<dbReference type="PANTHER" id="PTHR46485:SF5">
    <property type="entry name" value="CENTER DIVIDER, ISOFORM A"/>
    <property type="match status" value="1"/>
</dbReference>
<comment type="cofactor">
    <cofactor evidence="1">
        <name>Mn(2+)</name>
        <dbReference type="ChEBI" id="CHEBI:29035"/>
    </cofactor>
</comment>
<feature type="compositionally biased region" description="Low complexity" evidence="19">
    <location>
        <begin position="561"/>
        <end position="574"/>
    </location>
</feature>
<dbReference type="Gene3D" id="1.10.510.10">
    <property type="entry name" value="Transferase(Phosphotransferase) domain 1"/>
    <property type="match status" value="1"/>
</dbReference>
<evidence type="ECO:0000256" key="6">
    <source>
        <dbReference type="ARBA" id="ARBA00022553"/>
    </source>
</evidence>
<keyword evidence="8" id="KW-0479">Metal-binding</keyword>
<evidence type="ECO:0000256" key="16">
    <source>
        <dbReference type="ARBA" id="ARBA00049308"/>
    </source>
</evidence>
<comment type="cofactor">
    <cofactor evidence="2">
        <name>Mg(2+)</name>
        <dbReference type="ChEBI" id="CHEBI:18420"/>
    </cofactor>
</comment>
<dbReference type="InterPro" id="IPR011009">
    <property type="entry name" value="Kinase-like_dom_sf"/>
</dbReference>
<dbReference type="InterPro" id="IPR017441">
    <property type="entry name" value="Protein_kinase_ATP_BS"/>
</dbReference>
<keyword evidence="10" id="KW-0418">Kinase</keyword>
<name>A0AAD5KXR9_9CRUS</name>
<evidence type="ECO:0000256" key="3">
    <source>
        <dbReference type="ARBA" id="ARBA00005843"/>
    </source>
</evidence>
<dbReference type="GO" id="GO:0005737">
    <property type="term" value="C:cytoplasm"/>
    <property type="evidence" value="ECO:0007669"/>
    <property type="project" value="TreeGrafter"/>
</dbReference>
<dbReference type="AlphaFoldDB" id="A0AAD5KXR9"/>
<gene>
    <name evidence="21" type="ORF">GHT06_022239</name>
</gene>
<dbReference type="GO" id="GO:0030036">
    <property type="term" value="P:actin cytoskeleton organization"/>
    <property type="evidence" value="ECO:0007669"/>
    <property type="project" value="TreeGrafter"/>
</dbReference>
<comment type="caution">
    <text evidence="21">The sequence shown here is derived from an EMBL/GenBank/DDBJ whole genome shotgun (WGS) entry which is preliminary data.</text>
</comment>
<feature type="binding site" evidence="18">
    <location>
        <position position="141"/>
    </location>
    <ligand>
        <name>ATP</name>
        <dbReference type="ChEBI" id="CHEBI:30616"/>
    </ligand>
</feature>
<evidence type="ECO:0000256" key="9">
    <source>
        <dbReference type="ARBA" id="ARBA00022741"/>
    </source>
</evidence>
<comment type="catalytic activity">
    <reaction evidence="17">
        <text>L-tyrosyl-[protein] + ATP = O-phospho-L-tyrosyl-[protein] + ADP + H(+)</text>
        <dbReference type="Rhea" id="RHEA:10596"/>
        <dbReference type="Rhea" id="RHEA-COMP:10136"/>
        <dbReference type="Rhea" id="RHEA-COMP:20101"/>
        <dbReference type="ChEBI" id="CHEBI:15378"/>
        <dbReference type="ChEBI" id="CHEBI:30616"/>
        <dbReference type="ChEBI" id="CHEBI:46858"/>
        <dbReference type="ChEBI" id="CHEBI:61978"/>
        <dbReference type="ChEBI" id="CHEBI:456216"/>
        <dbReference type="EC" id="2.7.12.1"/>
    </reaction>
</comment>
<dbReference type="GO" id="GO:0046872">
    <property type="term" value="F:metal ion binding"/>
    <property type="evidence" value="ECO:0007669"/>
    <property type="project" value="UniProtKB-KW"/>
</dbReference>
<protein>
    <recommendedName>
        <fullName evidence="4">dual-specificity kinase</fullName>
        <ecNumber evidence="4">2.7.12.1</ecNumber>
    </recommendedName>
</protein>
<keyword evidence="13" id="KW-0829">Tyrosine-protein kinase</keyword>
<evidence type="ECO:0000256" key="19">
    <source>
        <dbReference type="SAM" id="MobiDB-lite"/>
    </source>
</evidence>
<feature type="domain" description="Protein kinase" evidence="20">
    <location>
        <begin position="112"/>
        <end position="368"/>
    </location>
</feature>
<evidence type="ECO:0000256" key="10">
    <source>
        <dbReference type="ARBA" id="ARBA00022777"/>
    </source>
</evidence>
<keyword evidence="22" id="KW-1185">Reference proteome</keyword>
<keyword evidence="11 18" id="KW-0067">ATP-binding</keyword>
<feature type="compositionally biased region" description="Polar residues" evidence="19">
    <location>
        <begin position="576"/>
        <end position="595"/>
    </location>
</feature>
<evidence type="ECO:0000256" key="11">
    <source>
        <dbReference type="ARBA" id="ARBA00022840"/>
    </source>
</evidence>
<dbReference type="GO" id="GO:0005524">
    <property type="term" value="F:ATP binding"/>
    <property type="evidence" value="ECO:0007669"/>
    <property type="project" value="UniProtKB-UniRule"/>
</dbReference>
<keyword evidence="9 18" id="KW-0547">Nucleotide-binding</keyword>
<evidence type="ECO:0000256" key="18">
    <source>
        <dbReference type="PROSITE-ProRule" id="PRU10141"/>
    </source>
</evidence>
<evidence type="ECO:0000313" key="21">
    <source>
        <dbReference type="EMBL" id="KAI9551903.1"/>
    </source>
</evidence>
<dbReference type="InterPro" id="IPR008266">
    <property type="entry name" value="Tyr_kinase_AS"/>
</dbReference>
<sequence length="880" mass="97938">MSVIFDRPTPSDHPSITPMGILQHTTNRSISEPGELEQFACLRRRPLLVQPEPSSFDFDERGALDHSELNGPSSLRNKLPTSSPVNSPRRARPVSSCQALRHAVSNLNRLDDFYCEKIGAGFFSEVFKVTHRTTNEVMVLKMNLLASNRKNMLHEVQLMNRLSHPNILRFIGVCVHGGQLHALTEYIKGGSLEQLILSDEDLPWSLRMKIACDTAKGMRYFHSKGLFHRDLTSKNVLIQRDDVTDDLTAVVGDFGLATKIPDSRYSYRLPTVGSPYWMSPECLKGKWYDERSDVFSFGIVLCELIARIEADPDILPRTENFGLDYIAFSELCPDCPPEFLQLAFSCCHMDPNSRPTFEELVVQLEQMIRQHSNSGRSVDVPSSDVTSDTDIQSGCLSSGSDVTSCCHSSAQAKEAQPSNKFDHDVYLVPGSSPSEKARCHYLQGRAVKEKPFNRESDETGKSDESFQQSNASLLLTPKHVGEAMSAGDPYYRPNCKAQNPFATLKRFKNGRKILDTARGGLFSSCCELAWPLRLSGKGGNNNEQTDEGDKRNRQQNLCRTASRSLPSSPASPRRQNGVSKLVVSQPTHTENQETQKIPIENRHEVSPPLPVSVQAETVDLRKEPLAVLTYRGKSQDDSVLTKLRYSPLMPLKRRGSSESGFFSVGDVERTSASDLSPEFTLSLDEGSFASRSRIGSCSISDPEDLDSLSLRFNRSFSSWTVFNRSSSVYTDSSEDLASLGGDGSEERNSSLVRRLEYGEKDIGKIVDYFECYIKHGGVTSESKDKATKGRGAQCSANSALKARIRQFQNWRHEEKLGRDKLLASQLTERLTGAANAEKSSLMTITPNSTIAKKQVSHRLKICEGAVQSKLSLFDKKVNQN</sequence>
<dbReference type="EMBL" id="WJBH02000010">
    <property type="protein sequence ID" value="KAI9551903.1"/>
    <property type="molecule type" value="Genomic_DNA"/>
</dbReference>
<dbReference type="Pfam" id="PF07714">
    <property type="entry name" value="PK_Tyr_Ser-Thr"/>
    <property type="match status" value="1"/>
</dbReference>
<evidence type="ECO:0000256" key="12">
    <source>
        <dbReference type="ARBA" id="ARBA00022842"/>
    </source>
</evidence>
<dbReference type="EC" id="2.7.12.1" evidence="4"/>
<dbReference type="GO" id="GO:0004712">
    <property type="term" value="F:protein serine/threonine/tyrosine kinase activity"/>
    <property type="evidence" value="ECO:0007669"/>
    <property type="project" value="UniProtKB-EC"/>
</dbReference>
<dbReference type="PANTHER" id="PTHR46485">
    <property type="entry name" value="LIM DOMAIN KINASE 1"/>
    <property type="match status" value="1"/>
</dbReference>
<accession>A0AAD5KXR9</accession>
<evidence type="ECO:0000256" key="4">
    <source>
        <dbReference type="ARBA" id="ARBA00013203"/>
    </source>
</evidence>
<feature type="region of interest" description="Disordered" evidence="19">
    <location>
        <begin position="57"/>
        <end position="93"/>
    </location>
</feature>
<keyword evidence="6" id="KW-0597">Phosphoprotein</keyword>
<reference evidence="21 22" key="1">
    <citation type="submission" date="2022-05" db="EMBL/GenBank/DDBJ databases">
        <title>A multi-omics perspective on studying reproductive biology in Daphnia sinensis.</title>
        <authorList>
            <person name="Jia J."/>
        </authorList>
    </citation>
    <scope>NUCLEOTIDE SEQUENCE [LARGE SCALE GENOMIC DNA]</scope>
    <source>
        <strain evidence="21 22">WSL</strain>
    </source>
</reference>
<dbReference type="Gene3D" id="3.30.200.20">
    <property type="entry name" value="Phosphorylase Kinase, domain 1"/>
    <property type="match status" value="1"/>
</dbReference>
<dbReference type="SUPFAM" id="SSF56112">
    <property type="entry name" value="Protein kinase-like (PK-like)"/>
    <property type="match status" value="1"/>
</dbReference>
<organism evidence="21 22">
    <name type="scientific">Daphnia sinensis</name>
    <dbReference type="NCBI Taxonomy" id="1820382"/>
    <lineage>
        <taxon>Eukaryota</taxon>
        <taxon>Metazoa</taxon>
        <taxon>Ecdysozoa</taxon>
        <taxon>Arthropoda</taxon>
        <taxon>Crustacea</taxon>
        <taxon>Branchiopoda</taxon>
        <taxon>Diplostraca</taxon>
        <taxon>Cladocera</taxon>
        <taxon>Anomopoda</taxon>
        <taxon>Daphniidae</taxon>
        <taxon>Daphnia</taxon>
        <taxon>Daphnia similis group</taxon>
    </lineage>
</organism>
<feature type="region of interest" description="Disordered" evidence="19">
    <location>
        <begin position="559"/>
        <end position="605"/>
    </location>
</feature>
<keyword evidence="14" id="KW-0464">Manganese</keyword>
<dbReference type="PROSITE" id="PS00107">
    <property type="entry name" value="PROTEIN_KINASE_ATP"/>
    <property type="match status" value="1"/>
</dbReference>
<dbReference type="PROSITE" id="PS00109">
    <property type="entry name" value="PROTEIN_KINASE_TYR"/>
    <property type="match status" value="1"/>
</dbReference>
<dbReference type="Proteomes" id="UP000820818">
    <property type="component" value="Linkage Group LG10"/>
</dbReference>
<feature type="compositionally biased region" description="Basic and acidic residues" evidence="19">
    <location>
        <begin position="58"/>
        <end position="68"/>
    </location>
</feature>
<evidence type="ECO:0000256" key="7">
    <source>
        <dbReference type="ARBA" id="ARBA00022679"/>
    </source>
</evidence>
<dbReference type="PROSITE" id="PS50011">
    <property type="entry name" value="PROTEIN_KINASE_DOM"/>
    <property type="match status" value="1"/>
</dbReference>
<dbReference type="GO" id="GO:0004713">
    <property type="term" value="F:protein tyrosine kinase activity"/>
    <property type="evidence" value="ECO:0007669"/>
    <property type="project" value="UniProtKB-KW"/>
</dbReference>
<comment type="catalytic activity">
    <reaction evidence="15">
        <text>L-seryl-[protein] + ATP = O-phospho-L-seryl-[protein] + ADP + H(+)</text>
        <dbReference type="Rhea" id="RHEA:17989"/>
        <dbReference type="Rhea" id="RHEA-COMP:9863"/>
        <dbReference type="Rhea" id="RHEA-COMP:11604"/>
        <dbReference type="ChEBI" id="CHEBI:15378"/>
        <dbReference type="ChEBI" id="CHEBI:29999"/>
        <dbReference type="ChEBI" id="CHEBI:30616"/>
        <dbReference type="ChEBI" id="CHEBI:83421"/>
        <dbReference type="ChEBI" id="CHEBI:456216"/>
        <dbReference type="EC" id="2.7.12.1"/>
    </reaction>
</comment>
<dbReference type="FunFam" id="3.30.200.20:FF:000134">
    <property type="entry name" value="Dual specificity testis-specific protein kinase 2"/>
    <property type="match status" value="1"/>
</dbReference>
<evidence type="ECO:0000256" key="13">
    <source>
        <dbReference type="ARBA" id="ARBA00023137"/>
    </source>
</evidence>
<keyword evidence="5" id="KW-0723">Serine/threonine-protein kinase</keyword>
<dbReference type="InterPro" id="IPR001245">
    <property type="entry name" value="Ser-Thr/Tyr_kinase_cat_dom"/>
</dbReference>
<evidence type="ECO:0000313" key="22">
    <source>
        <dbReference type="Proteomes" id="UP000820818"/>
    </source>
</evidence>
<keyword evidence="12" id="KW-0460">Magnesium</keyword>
<evidence type="ECO:0000256" key="5">
    <source>
        <dbReference type="ARBA" id="ARBA00022527"/>
    </source>
</evidence>
<dbReference type="InterPro" id="IPR050940">
    <property type="entry name" value="Actin_reg-Ser/Thr_kinase"/>
</dbReference>
<dbReference type="GO" id="GO:0004674">
    <property type="term" value="F:protein serine/threonine kinase activity"/>
    <property type="evidence" value="ECO:0007669"/>
    <property type="project" value="UniProtKB-KW"/>
</dbReference>
<evidence type="ECO:0000256" key="8">
    <source>
        <dbReference type="ARBA" id="ARBA00022723"/>
    </source>
</evidence>
<evidence type="ECO:0000259" key="20">
    <source>
        <dbReference type="PROSITE" id="PS50011"/>
    </source>
</evidence>
<keyword evidence="7" id="KW-0808">Transferase</keyword>
<evidence type="ECO:0000256" key="1">
    <source>
        <dbReference type="ARBA" id="ARBA00001936"/>
    </source>
</evidence>
<comment type="catalytic activity">
    <reaction evidence="16">
        <text>L-threonyl-[protein] + ATP = O-phospho-L-threonyl-[protein] + ADP + H(+)</text>
        <dbReference type="Rhea" id="RHEA:46608"/>
        <dbReference type="Rhea" id="RHEA-COMP:11060"/>
        <dbReference type="Rhea" id="RHEA-COMP:11605"/>
        <dbReference type="ChEBI" id="CHEBI:15378"/>
        <dbReference type="ChEBI" id="CHEBI:30013"/>
        <dbReference type="ChEBI" id="CHEBI:30616"/>
        <dbReference type="ChEBI" id="CHEBI:61977"/>
        <dbReference type="ChEBI" id="CHEBI:456216"/>
        <dbReference type="EC" id="2.7.12.1"/>
    </reaction>
</comment>
<dbReference type="FunFam" id="1.10.510.10:FF:000202">
    <property type="entry name" value="Dual specificity testis-specific protein kinase 2"/>
    <property type="match status" value="1"/>
</dbReference>
<comment type="similarity">
    <text evidence="3">Belongs to the protein kinase superfamily. TKL Ser/Thr protein kinase family.</text>
</comment>
<evidence type="ECO:0000256" key="14">
    <source>
        <dbReference type="ARBA" id="ARBA00023211"/>
    </source>
</evidence>